<keyword evidence="2" id="KW-1185">Reference proteome</keyword>
<reference evidence="1 2" key="1">
    <citation type="journal article" date="2018" name="BMC Genomics">
        <title>The genome of Naegleria lovaniensis, the basis for a comparative approach to unravel pathogenicity factors of the human pathogenic amoeba N. fowleri.</title>
        <authorList>
            <person name="Liechti N."/>
            <person name="Schurch N."/>
            <person name="Bruggmann R."/>
            <person name="Wittwer M."/>
        </authorList>
    </citation>
    <scope>NUCLEOTIDE SEQUENCE [LARGE SCALE GENOMIC DNA]</scope>
    <source>
        <strain evidence="1 2">ATCC 30569</strain>
    </source>
</reference>
<accession>A0AA88KDH6</accession>
<sequence length="625" mass="73393">MSSPISQDVLFHIFTSFCSPNQYLTNLMLVCKDWYHITTLEMFWMKTLQKELELEFQNFSKHHREDHDEKEQQVDYLIHPSHYFDNSNCYRFKLLYKSSLFRRDRGRYLKYLEKINEIYIVKQQSMEKRRLCNMDIYGTTYKKETIQFFKRRALQRIKFTMESMLLECQAIAIESPFLQALNKILMIWSQKIIPYLFSKPFGKSPKELCEIPLGNAMLLTNLCLQYLQFSHHDNRTMDLLSPIIEKLILEGHASLCSALHVLLKIDMGFLLKHVHTSCSNSKITFLELLEMEIQQFPSNVKWIDSSILAQLSQPHENYEELQQRLISLIKRVRRRDFFPLMIQPHATTIYENIATIGNKGWLKFFLCDIGIARWKGFKEESLSPLLFSLPSTTVVPKQSMSLKKYLEFFRSMKLEMGFTFSSVKNLERLVVNPNDTFELLKFLIDECGVDPKLGHSLLEYALTAGIYGNKTREVLFLLENGVVLQNDLHFIDRQIIMILSGHSHYYEICYDNRVSSFVDLFYAPESEYLSAIHIIMEKTGKKLSSLQYFLMSVLCFGNYSLEGLKLVLNTLPKECQFKIDGKYSTIMSQIFWNWTSIAIKGEEGRAVQTKFLRFIESTFPDVKMA</sequence>
<protein>
    <recommendedName>
        <fullName evidence="3">F-box domain-containing protein</fullName>
    </recommendedName>
</protein>
<gene>
    <name evidence="1" type="ORF">C9374_012979</name>
</gene>
<dbReference type="EMBL" id="PYSW02000063">
    <property type="protein sequence ID" value="KAG2372949.1"/>
    <property type="molecule type" value="Genomic_DNA"/>
</dbReference>
<dbReference type="InterPro" id="IPR036047">
    <property type="entry name" value="F-box-like_dom_sf"/>
</dbReference>
<proteinExistence type="predicted"/>
<comment type="caution">
    <text evidence="1">The sequence shown here is derived from an EMBL/GenBank/DDBJ whole genome shotgun (WGS) entry which is preliminary data.</text>
</comment>
<evidence type="ECO:0000313" key="2">
    <source>
        <dbReference type="Proteomes" id="UP000816034"/>
    </source>
</evidence>
<name>A0AA88KDH6_NAELO</name>
<evidence type="ECO:0008006" key="3">
    <source>
        <dbReference type="Google" id="ProtNLM"/>
    </source>
</evidence>
<organism evidence="1 2">
    <name type="scientific">Naegleria lovaniensis</name>
    <name type="common">Amoeba</name>
    <dbReference type="NCBI Taxonomy" id="51637"/>
    <lineage>
        <taxon>Eukaryota</taxon>
        <taxon>Discoba</taxon>
        <taxon>Heterolobosea</taxon>
        <taxon>Tetramitia</taxon>
        <taxon>Eutetramitia</taxon>
        <taxon>Vahlkampfiidae</taxon>
        <taxon>Naegleria</taxon>
    </lineage>
</organism>
<dbReference type="AlphaFoldDB" id="A0AA88KDH6"/>
<dbReference type="RefSeq" id="XP_044542123.1">
    <property type="nucleotide sequence ID" value="XM_044688805.1"/>
</dbReference>
<dbReference type="Proteomes" id="UP000816034">
    <property type="component" value="Unassembled WGS sequence"/>
</dbReference>
<dbReference type="GeneID" id="68105433"/>
<dbReference type="SUPFAM" id="SSF81383">
    <property type="entry name" value="F-box domain"/>
    <property type="match status" value="1"/>
</dbReference>
<evidence type="ECO:0000313" key="1">
    <source>
        <dbReference type="EMBL" id="KAG2372949.1"/>
    </source>
</evidence>